<gene>
    <name evidence="3" type="ORF">FNQ90_19480</name>
</gene>
<organism evidence="3 4">
    <name type="scientific">Streptomyces alkaliphilus</name>
    <dbReference type="NCBI Taxonomy" id="1472722"/>
    <lineage>
        <taxon>Bacteria</taxon>
        <taxon>Bacillati</taxon>
        <taxon>Actinomycetota</taxon>
        <taxon>Actinomycetes</taxon>
        <taxon>Kitasatosporales</taxon>
        <taxon>Streptomycetaceae</taxon>
        <taxon>Streptomyces</taxon>
    </lineage>
</organism>
<dbReference type="InterPro" id="IPR052016">
    <property type="entry name" value="Bact_Sigma-Reg"/>
</dbReference>
<dbReference type="EMBL" id="VKHT01000789">
    <property type="protein sequence ID" value="MBB0246229.1"/>
    <property type="molecule type" value="Genomic_DNA"/>
</dbReference>
<evidence type="ECO:0000313" key="3">
    <source>
        <dbReference type="EMBL" id="MBB0246229.1"/>
    </source>
</evidence>
<evidence type="ECO:0000259" key="2">
    <source>
        <dbReference type="SMART" id="SM00331"/>
    </source>
</evidence>
<dbReference type="PANTHER" id="PTHR43156:SF2">
    <property type="entry name" value="STAGE II SPORULATION PROTEIN E"/>
    <property type="match status" value="1"/>
</dbReference>
<proteinExistence type="predicted"/>
<sequence length="405" mass="43247">MTDDGFGLGKLLTAAEEAPPVESVAVVARHLEDRFGAFSISFLFVDVVGRQVVRLTSGAGEDEEDGRSRGIPLSGSVYDEVLRTQGSWVGEPEDGGCRVVAPVTNRGDCLGVLEVFLPAPGNEGALRGVEEAAHALAYIIVTDRRFTDLYQWGGRTTPVSLAAEIQHQLLPSAPCCDADGFTVAGALVPADRIGGDTYDYALDRDTLHLSITDAMGHEVDSALLATLAVGALRGARRAGESITEQAVRAHEALLEHGRGAMTTGQLMRVDLGDGSAEIVNAGHPRPLLMRDGEVEEVPLVAHLPFGIPSPFPYEAQKLALRPGDRLLLLTDGMQERRAARVDLPSLLREGRGLHAREAARWITSEVLDACGGHLRDDATVLCLDWHGHGRRARPGTDDAPGSRSD</sequence>
<dbReference type="RefSeq" id="WP_182607595.1">
    <property type="nucleotide sequence ID" value="NZ_VKHT01000789.1"/>
</dbReference>
<feature type="domain" description="PPM-type phosphatase" evidence="2">
    <location>
        <begin position="178"/>
        <end position="385"/>
    </location>
</feature>
<protein>
    <submittedName>
        <fullName evidence="3">SpoIIE family protein phosphatase</fullName>
    </submittedName>
</protein>
<comment type="caution">
    <text evidence="3">The sequence shown here is derived from an EMBL/GenBank/DDBJ whole genome shotgun (WGS) entry which is preliminary data.</text>
</comment>
<dbReference type="PANTHER" id="PTHR43156">
    <property type="entry name" value="STAGE II SPORULATION PROTEIN E-RELATED"/>
    <property type="match status" value="1"/>
</dbReference>
<dbReference type="GO" id="GO:0016791">
    <property type="term" value="F:phosphatase activity"/>
    <property type="evidence" value="ECO:0007669"/>
    <property type="project" value="TreeGrafter"/>
</dbReference>
<keyword evidence="1" id="KW-0378">Hydrolase</keyword>
<dbReference type="Proteomes" id="UP000538929">
    <property type="component" value="Unassembled WGS sequence"/>
</dbReference>
<evidence type="ECO:0000313" key="4">
    <source>
        <dbReference type="Proteomes" id="UP000538929"/>
    </source>
</evidence>
<evidence type="ECO:0000256" key="1">
    <source>
        <dbReference type="ARBA" id="ARBA00022801"/>
    </source>
</evidence>
<keyword evidence="4" id="KW-1185">Reference proteome</keyword>
<accession>A0A7W3TG51</accession>
<reference evidence="4" key="1">
    <citation type="submission" date="2019-10" db="EMBL/GenBank/DDBJ databases">
        <title>Streptomyces sp. nov., a novel actinobacterium isolated from alkaline environment.</title>
        <authorList>
            <person name="Golinska P."/>
        </authorList>
    </citation>
    <scope>NUCLEOTIDE SEQUENCE [LARGE SCALE GENOMIC DNA]</scope>
    <source>
        <strain evidence="4">DSM 42118</strain>
    </source>
</reference>
<name>A0A7W3TG51_9ACTN</name>
<dbReference type="AlphaFoldDB" id="A0A7W3TG51"/>
<dbReference type="InterPro" id="IPR036457">
    <property type="entry name" value="PPM-type-like_dom_sf"/>
</dbReference>
<dbReference type="SUPFAM" id="SSF81606">
    <property type="entry name" value="PP2C-like"/>
    <property type="match status" value="1"/>
</dbReference>
<dbReference type="Gene3D" id="3.60.40.10">
    <property type="entry name" value="PPM-type phosphatase domain"/>
    <property type="match status" value="1"/>
</dbReference>
<dbReference type="Pfam" id="PF07228">
    <property type="entry name" value="SpoIIE"/>
    <property type="match status" value="1"/>
</dbReference>
<dbReference type="InterPro" id="IPR001932">
    <property type="entry name" value="PPM-type_phosphatase-like_dom"/>
</dbReference>
<dbReference type="SMART" id="SM00331">
    <property type="entry name" value="PP2C_SIG"/>
    <property type="match status" value="1"/>
</dbReference>